<keyword evidence="1" id="KW-0378">Hydrolase</keyword>
<keyword evidence="2" id="KW-0732">Signal</keyword>
<keyword evidence="5" id="KW-1185">Reference proteome</keyword>
<dbReference type="InterPro" id="IPR029058">
    <property type="entry name" value="AB_hydrolase_fold"/>
</dbReference>
<dbReference type="PANTHER" id="PTHR22946">
    <property type="entry name" value="DIENELACTONE HYDROLASE DOMAIN-CONTAINING PROTEIN-RELATED"/>
    <property type="match status" value="1"/>
</dbReference>
<reference evidence="4 5" key="1">
    <citation type="submission" date="2020-07" db="EMBL/GenBank/DDBJ databases">
        <title>Genomic Encyclopedia of Type Strains, Phase IV (KMG-V): Genome sequencing to study the core and pangenomes of soil and plant-associated prokaryotes.</title>
        <authorList>
            <person name="Whitman W."/>
        </authorList>
    </citation>
    <scope>NUCLEOTIDE SEQUENCE [LARGE SCALE GENOMIC DNA]</scope>
    <source>
        <strain evidence="4 5">X4EP2</strain>
    </source>
</reference>
<dbReference type="RefSeq" id="WP_179488414.1">
    <property type="nucleotide sequence ID" value="NZ_JACCCW010000001.1"/>
</dbReference>
<evidence type="ECO:0000313" key="5">
    <source>
        <dbReference type="Proteomes" id="UP000589520"/>
    </source>
</evidence>
<protein>
    <submittedName>
        <fullName evidence="4">Pimeloyl-ACP methyl ester carboxylesterase</fullName>
    </submittedName>
</protein>
<dbReference type="Proteomes" id="UP000589520">
    <property type="component" value="Unassembled WGS sequence"/>
</dbReference>
<evidence type="ECO:0000256" key="1">
    <source>
        <dbReference type="ARBA" id="ARBA00022801"/>
    </source>
</evidence>
<evidence type="ECO:0000256" key="2">
    <source>
        <dbReference type="SAM" id="SignalP"/>
    </source>
</evidence>
<comment type="caution">
    <text evidence="4">The sequence shown here is derived from an EMBL/GenBank/DDBJ whole genome shotgun (WGS) entry which is preliminary data.</text>
</comment>
<dbReference type="EMBL" id="JACCCW010000001">
    <property type="protein sequence ID" value="NYF78733.1"/>
    <property type="molecule type" value="Genomic_DNA"/>
</dbReference>
<dbReference type="GO" id="GO:0052689">
    <property type="term" value="F:carboxylic ester hydrolase activity"/>
    <property type="evidence" value="ECO:0007669"/>
    <property type="project" value="UniProtKB-ARBA"/>
</dbReference>
<name>A0A7Y9TS42_9BACT</name>
<feature type="signal peptide" evidence="2">
    <location>
        <begin position="1"/>
        <end position="24"/>
    </location>
</feature>
<dbReference type="AlphaFoldDB" id="A0A7Y9TS42"/>
<evidence type="ECO:0000259" key="3">
    <source>
        <dbReference type="Pfam" id="PF12146"/>
    </source>
</evidence>
<feature type="chain" id="PRO_5031164815" evidence="2">
    <location>
        <begin position="25"/>
        <end position="303"/>
    </location>
</feature>
<dbReference type="SUPFAM" id="SSF53474">
    <property type="entry name" value="alpha/beta-Hydrolases"/>
    <property type="match status" value="1"/>
</dbReference>
<evidence type="ECO:0000313" key="4">
    <source>
        <dbReference type="EMBL" id="NYF78733.1"/>
    </source>
</evidence>
<sequence>MPLLRNLAVAALLCASLPCASMSAQQLSPAITTDPAPDKANPAAMESFQLPSHGALLNAIVYVAAGAGPHPVVLLLHGFPGNERNLDLAQSIRRAGWDVLYFNYRGAWGSPGDFSFTHAIEDTHAAISFLRDPANAKKFRADPNYIVLIGHSMGGMIAANVGAEDAGIKAIGMISAANMGGMVLPMVLAGKQETAVPFIGRSLAAEGVAPLAGCTPESLARDLLANASKWNIPDLAPKLASRPVFVITSDDGLAAGSDALVENLHKIGDTQVTSLHIATDHSYSGSRIELETTVLNNLSHLKP</sequence>
<proteinExistence type="predicted"/>
<dbReference type="PANTHER" id="PTHR22946:SF9">
    <property type="entry name" value="POLYKETIDE TRANSFERASE AF380"/>
    <property type="match status" value="1"/>
</dbReference>
<dbReference type="Pfam" id="PF12146">
    <property type="entry name" value="Hydrolase_4"/>
    <property type="match status" value="1"/>
</dbReference>
<dbReference type="InterPro" id="IPR050261">
    <property type="entry name" value="FrsA_esterase"/>
</dbReference>
<organism evidence="4 5">
    <name type="scientific">Granulicella arctica</name>
    <dbReference type="NCBI Taxonomy" id="940613"/>
    <lineage>
        <taxon>Bacteria</taxon>
        <taxon>Pseudomonadati</taxon>
        <taxon>Acidobacteriota</taxon>
        <taxon>Terriglobia</taxon>
        <taxon>Terriglobales</taxon>
        <taxon>Acidobacteriaceae</taxon>
        <taxon>Granulicella</taxon>
    </lineage>
</organism>
<feature type="domain" description="Serine aminopeptidase S33" evidence="3">
    <location>
        <begin position="69"/>
        <end position="186"/>
    </location>
</feature>
<gene>
    <name evidence="4" type="ORF">HDF17_001020</name>
</gene>
<dbReference type="InterPro" id="IPR022742">
    <property type="entry name" value="Hydrolase_4"/>
</dbReference>
<dbReference type="Gene3D" id="3.40.50.1820">
    <property type="entry name" value="alpha/beta hydrolase"/>
    <property type="match status" value="1"/>
</dbReference>
<accession>A0A7Y9TS42</accession>